<dbReference type="Proteomes" id="UP000018211">
    <property type="component" value="Unassembled WGS sequence"/>
</dbReference>
<keyword evidence="8" id="KW-1133">Transmembrane helix</keyword>
<dbReference type="InterPro" id="IPR032879">
    <property type="entry name" value="FixG_C"/>
</dbReference>
<protein>
    <submittedName>
        <fullName evidence="10">Cytochrome c oxidase cbb3 type,accessory protein FixG</fullName>
    </submittedName>
</protein>
<feature type="transmembrane region" description="Helical" evidence="8">
    <location>
        <begin position="199"/>
        <end position="218"/>
    </location>
</feature>
<evidence type="ECO:0000256" key="6">
    <source>
        <dbReference type="ARBA" id="ARBA00023014"/>
    </source>
</evidence>
<dbReference type="InterPro" id="IPR014116">
    <property type="entry name" value="Cyt_c_oxidase_cbb3_FixG"/>
</dbReference>
<dbReference type="EMBL" id="CAOF01000103">
    <property type="protein sequence ID" value="CCO46862.1"/>
    <property type="molecule type" value="Genomic_DNA"/>
</dbReference>
<dbReference type="GO" id="GO:0005886">
    <property type="term" value="C:plasma membrane"/>
    <property type="evidence" value="ECO:0007669"/>
    <property type="project" value="TreeGrafter"/>
</dbReference>
<dbReference type="Gene3D" id="2.60.40.10">
    <property type="entry name" value="Immunoglobulins"/>
    <property type="match status" value="1"/>
</dbReference>
<dbReference type="PROSITE" id="PS51379">
    <property type="entry name" value="4FE4S_FER_2"/>
    <property type="match status" value="1"/>
</dbReference>
<organism evidence="10 11">
    <name type="scientific">Vibrio nigripulchritudo SOn1</name>
    <dbReference type="NCBI Taxonomy" id="1238450"/>
    <lineage>
        <taxon>Bacteria</taxon>
        <taxon>Pseudomonadati</taxon>
        <taxon>Pseudomonadota</taxon>
        <taxon>Gammaproteobacteria</taxon>
        <taxon>Vibrionales</taxon>
        <taxon>Vibrionaceae</taxon>
        <taxon>Vibrio</taxon>
    </lineage>
</organism>
<dbReference type="RefSeq" id="WP_022611898.1">
    <property type="nucleotide sequence ID" value="NZ_LK391965.1"/>
</dbReference>
<evidence type="ECO:0000256" key="8">
    <source>
        <dbReference type="SAM" id="Phobius"/>
    </source>
</evidence>
<feature type="transmembrane region" description="Helical" evidence="8">
    <location>
        <begin position="93"/>
        <end position="114"/>
    </location>
</feature>
<proteinExistence type="predicted"/>
<gene>
    <name evidence="10" type="ORF">VIBNISOn1_1910003</name>
</gene>
<feature type="region of interest" description="Disordered" evidence="7">
    <location>
        <begin position="1"/>
        <end position="27"/>
    </location>
</feature>
<dbReference type="AlphaFoldDB" id="A0AAV2VQD4"/>
<evidence type="ECO:0000313" key="10">
    <source>
        <dbReference type="EMBL" id="CCO46862.1"/>
    </source>
</evidence>
<keyword evidence="2" id="KW-0004">4Fe-4S</keyword>
<evidence type="ECO:0000256" key="2">
    <source>
        <dbReference type="ARBA" id="ARBA00022485"/>
    </source>
</evidence>
<evidence type="ECO:0000259" key="9">
    <source>
        <dbReference type="PROSITE" id="PS51379"/>
    </source>
</evidence>
<reference evidence="10 11" key="1">
    <citation type="journal article" date="2013" name="ISME J.">
        <title>Comparative genomics of pathogenic lineages of Vibrio nigripulchritudo identifies virulence-associated traits.</title>
        <authorList>
            <person name="Goudenege D."/>
            <person name="Labreuche Y."/>
            <person name="Krin E."/>
            <person name="Ansquer D."/>
            <person name="Mangenot S."/>
            <person name="Calteau A."/>
            <person name="Medigue C."/>
            <person name="Mazel D."/>
            <person name="Polz M.F."/>
            <person name="Le Roux F."/>
        </authorList>
    </citation>
    <scope>NUCLEOTIDE SEQUENCE [LARGE SCALE GENOMIC DNA]</scope>
    <source>
        <strain evidence="10 11">SOn1</strain>
    </source>
</reference>
<dbReference type="InterPro" id="IPR051684">
    <property type="entry name" value="Electron_Trans/Redox"/>
</dbReference>
<keyword evidence="5" id="KW-0408">Iron</keyword>
<feature type="transmembrane region" description="Helical" evidence="8">
    <location>
        <begin position="49"/>
        <end position="66"/>
    </location>
</feature>
<keyword evidence="3" id="KW-0479">Metal-binding</keyword>
<dbReference type="Pfam" id="PF13746">
    <property type="entry name" value="Fer4_18"/>
    <property type="match status" value="1"/>
</dbReference>
<evidence type="ECO:0000313" key="11">
    <source>
        <dbReference type="Proteomes" id="UP000018211"/>
    </source>
</evidence>
<evidence type="ECO:0000256" key="7">
    <source>
        <dbReference type="SAM" id="MobiDB-lite"/>
    </source>
</evidence>
<dbReference type="Pfam" id="PF11614">
    <property type="entry name" value="FixG_C"/>
    <property type="match status" value="1"/>
</dbReference>
<sequence>MGQERIDVKDVTPKTFNPKTHKGKGDRFNPSNRIYVRESKGTYQKLRRYGGWFLLLIFGLTPWIPYGDRQAILLDLGNQQFNFFGTTLYPQDLTLLALLFMIAAFGLFFLTTFLGRVWCGYLCPQTVWTFMYIWFEEKLEGSANKRRKQDSGNLSSNLVFRKTLKHIAWWAIALITGFTFVGYFVPVKDLVIDFFTLNASFWPVFWVVFFAACTYGNAGWMRSIMCIHMCPYSRFQSAMFDKDTYIVGYDTKRGETRGGRSRKADPKSLGLGDCIDCDLCVQVCPTGIDIRDGLQYECINCGACIDACDKTMDRMGYEKGLISYTTEHRLSGHKTHIMRPKLLGYGVVMILMTGLFLFQIASVEPAGMSVLRDRNQLFRMNSEGLVENTYTLKIINKTQERQEYTLSVEGLSDVRWYGAQTVHVNPGEVLNLPLSLGADPDKLRSPISKIQFILSDSDQFTVEVESRFIKKL</sequence>
<dbReference type="Pfam" id="PF12801">
    <property type="entry name" value="Fer4_5"/>
    <property type="match status" value="1"/>
</dbReference>
<dbReference type="GO" id="GO:0051539">
    <property type="term" value="F:4 iron, 4 sulfur cluster binding"/>
    <property type="evidence" value="ECO:0007669"/>
    <property type="project" value="UniProtKB-KW"/>
</dbReference>
<keyword evidence="8" id="KW-0472">Membrane</keyword>
<evidence type="ECO:0000256" key="5">
    <source>
        <dbReference type="ARBA" id="ARBA00023004"/>
    </source>
</evidence>
<evidence type="ECO:0000256" key="1">
    <source>
        <dbReference type="ARBA" id="ARBA00022448"/>
    </source>
</evidence>
<name>A0AAV2VQD4_9VIBR</name>
<dbReference type="SUPFAM" id="SSF54862">
    <property type="entry name" value="4Fe-4S ferredoxins"/>
    <property type="match status" value="1"/>
</dbReference>
<feature type="compositionally biased region" description="Basic and acidic residues" evidence="7">
    <location>
        <begin position="1"/>
        <end position="12"/>
    </location>
</feature>
<feature type="transmembrane region" description="Helical" evidence="8">
    <location>
        <begin position="167"/>
        <end position="187"/>
    </location>
</feature>
<dbReference type="InterPro" id="IPR017896">
    <property type="entry name" value="4Fe4S_Fe-S-bd"/>
</dbReference>
<feature type="domain" description="4Fe-4S ferredoxin-type" evidence="9">
    <location>
        <begin position="265"/>
        <end position="293"/>
    </location>
</feature>
<dbReference type="PROSITE" id="PS00198">
    <property type="entry name" value="4FE4S_FER_1"/>
    <property type="match status" value="1"/>
</dbReference>
<dbReference type="InterPro" id="IPR017900">
    <property type="entry name" value="4Fe4S_Fe_S_CS"/>
</dbReference>
<accession>A0AAV2VQD4</accession>
<keyword evidence="1" id="KW-0813">Transport</keyword>
<dbReference type="GO" id="GO:0046872">
    <property type="term" value="F:metal ion binding"/>
    <property type="evidence" value="ECO:0007669"/>
    <property type="project" value="UniProtKB-KW"/>
</dbReference>
<evidence type="ECO:0000256" key="4">
    <source>
        <dbReference type="ARBA" id="ARBA00022982"/>
    </source>
</evidence>
<evidence type="ECO:0000256" key="3">
    <source>
        <dbReference type="ARBA" id="ARBA00022723"/>
    </source>
</evidence>
<keyword evidence="6" id="KW-0411">Iron-sulfur</keyword>
<dbReference type="InterPro" id="IPR013783">
    <property type="entry name" value="Ig-like_fold"/>
</dbReference>
<dbReference type="PANTHER" id="PTHR30176">
    <property type="entry name" value="FERREDOXIN-TYPE PROTEIN NAPH"/>
    <property type="match status" value="1"/>
</dbReference>
<keyword evidence="4" id="KW-0249">Electron transport</keyword>
<feature type="transmembrane region" description="Helical" evidence="8">
    <location>
        <begin position="342"/>
        <end position="361"/>
    </location>
</feature>
<keyword evidence="8" id="KW-0812">Transmembrane</keyword>
<dbReference type="PANTHER" id="PTHR30176:SF3">
    <property type="entry name" value="FERREDOXIN-TYPE PROTEIN NAPH"/>
    <property type="match status" value="1"/>
</dbReference>
<comment type="caution">
    <text evidence="10">The sequence shown here is derived from an EMBL/GenBank/DDBJ whole genome shotgun (WGS) entry which is preliminary data.</text>
</comment>
<dbReference type="NCBIfam" id="TIGR02745">
    <property type="entry name" value="ccoG_rdxA_fixG"/>
    <property type="match status" value="1"/>
</dbReference>